<evidence type="ECO:0008006" key="3">
    <source>
        <dbReference type="Google" id="ProtNLM"/>
    </source>
</evidence>
<dbReference type="OrthoDB" id="3191472at2"/>
<dbReference type="PANTHER" id="PTHR40056">
    <property type="entry name" value="HYPOTHETICAL CYTOSOLIC PROTEIN"/>
    <property type="match status" value="1"/>
</dbReference>
<evidence type="ECO:0000313" key="1">
    <source>
        <dbReference type="EMBL" id="EEU29848.1"/>
    </source>
</evidence>
<dbReference type="Proteomes" id="UP000003987">
    <property type="component" value="Unassembled WGS sequence"/>
</dbReference>
<dbReference type="AlphaFoldDB" id="C7XX28"/>
<organism evidence="1 2">
    <name type="scientific">Limosilactobacillus coleohominis 101-4-CHN</name>
    <dbReference type="NCBI Taxonomy" id="575594"/>
    <lineage>
        <taxon>Bacteria</taxon>
        <taxon>Bacillati</taxon>
        <taxon>Bacillota</taxon>
        <taxon>Bacilli</taxon>
        <taxon>Lactobacillales</taxon>
        <taxon>Lactobacillaceae</taxon>
        <taxon>Limosilactobacillus</taxon>
    </lineage>
</organism>
<dbReference type="HOGENOM" id="CLU_085303_1_1_9"/>
<dbReference type="RefSeq" id="WP_006917185.1">
    <property type="nucleotide sequence ID" value="NZ_GG698805.1"/>
</dbReference>
<keyword evidence="2" id="KW-1185">Reference proteome</keyword>
<dbReference type="STRING" id="575594.HMPREF0501_01313"/>
<reference evidence="1 2" key="1">
    <citation type="submission" date="2009-06" db="EMBL/GenBank/DDBJ databases">
        <title>The Genome Sequence of Lactobacillus coleohominis strain 101-4-CHN.</title>
        <authorList>
            <consortium name="The Broad Institute Genome Sequencing Platform"/>
            <person name="Ward D."/>
            <person name="Young S.K."/>
            <person name="Zeng Q."/>
            <person name="Koehrsen M."/>
            <person name="Alvarado L."/>
            <person name="Berlin A."/>
            <person name="Borenstein D."/>
            <person name="Chen Z."/>
            <person name="Engels R."/>
            <person name="Freedman E."/>
            <person name="Gellesch M."/>
            <person name="Goldberg J."/>
            <person name="Griggs A."/>
            <person name="Gujja S."/>
            <person name="Heiman D."/>
            <person name="Hepburn T."/>
            <person name="Howarth C."/>
            <person name="Jen D."/>
            <person name="Larson L."/>
            <person name="Lewis B."/>
            <person name="Mehta T."/>
            <person name="Park D."/>
            <person name="Pearson M."/>
            <person name="Roberts A."/>
            <person name="Saif S."/>
            <person name="Shea T."/>
            <person name="Shenoy N."/>
            <person name="Sisk P."/>
            <person name="Stolte C."/>
            <person name="Sykes S."/>
            <person name="Walk T."/>
            <person name="White J."/>
            <person name="Yandava C."/>
            <person name="Liu Y."/>
            <person name="Xu Q."/>
            <person name="Lander E."/>
            <person name="Nusbaum C."/>
            <person name="Galagan J."/>
            <person name="Birren B."/>
        </authorList>
    </citation>
    <scope>NUCLEOTIDE SEQUENCE [LARGE SCALE GENOMIC DNA]</scope>
    <source>
        <strain evidence="1 2">101-4-CHN</strain>
    </source>
</reference>
<evidence type="ECO:0000313" key="2">
    <source>
        <dbReference type="Proteomes" id="UP000003987"/>
    </source>
</evidence>
<name>C7XX28_9LACO</name>
<dbReference type="EMBL" id="GG698805">
    <property type="protein sequence ID" value="EEU29848.1"/>
    <property type="molecule type" value="Genomic_DNA"/>
</dbReference>
<dbReference type="eggNOG" id="COG0789">
    <property type="taxonomic scope" value="Bacteria"/>
</dbReference>
<accession>C7XX28</accession>
<dbReference type="PANTHER" id="PTHR40056:SF1">
    <property type="entry name" value="DUF1836 DOMAIN-CONTAINING PROTEIN"/>
    <property type="match status" value="1"/>
</dbReference>
<dbReference type="Pfam" id="PF08876">
    <property type="entry name" value="DUF1836"/>
    <property type="match status" value="1"/>
</dbReference>
<gene>
    <name evidence="1" type="ORF">HMPREF0501_01313</name>
</gene>
<sequence length="164" mass="19315">MKSKTSNQQFNLPPYHQLPAMGLYLKQVVTYLQQCVAPFESVKVTSSMVSNYVKHRLISLPQKKLYDREQIAQLLFIIVAKNVLEQADLRKAIQIQEETYSTEVAYNYFVQELGNVSRYVFGQQTTLERVGQEHTKQKQMLRNVIMAFAYREYLYQFFERVKAN</sequence>
<dbReference type="InterPro" id="IPR014975">
    <property type="entry name" value="DUF1836"/>
</dbReference>
<proteinExistence type="predicted"/>
<protein>
    <recommendedName>
        <fullName evidence="3">DUF1836 domain-containing protein</fullName>
    </recommendedName>
</protein>